<evidence type="ECO:0000256" key="2">
    <source>
        <dbReference type="SAM" id="Coils"/>
    </source>
</evidence>
<dbReference type="PANTHER" id="PTHR38693">
    <property type="entry name" value="UBIQUINONE BIOSYNTHESIS PROTEIN UBIJ"/>
    <property type="match status" value="1"/>
</dbReference>
<comment type="pathway">
    <text evidence="1">Cofactor biosynthesis; ubiquinone biosynthesis.</text>
</comment>
<comment type="subcellular location">
    <subcellularLocation>
        <location evidence="1">Cytoplasm</location>
    </subcellularLocation>
</comment>
<dbReference type="OrthoDB" id="9796077at2"/>
<gene>
    <name evidence="1" type="primary">ubiJ</name>
    <name evidence="4" type="ORF">GHNINEIG_00410</name>
</gene>
<keyword evidence="5" id="KW-1185">Reference proteome</keyword>
<dbReference type="EMBL" id="CP032096">
    <property type="protein sequence ID" value="QBZ82380.1"/>
    <property type="molecule type" value="Genomic_DNA"/>
</dbReference>
<keyword evidence="2" id="KW-0175">Coiled coil</keyword>
<comment type="function">
    <text evidence="1">Required for ubiquinone (coenzyme Q) biosynthesis. Binds hydrophobic ubiquinone biosynthetic intermediates via its SCP2 domain and is essential for the stability of the Ubi complex. May constitute a docking platform where Ubi enzymes assemble and access their SCP2-bound polyprenyl substrates.</text>
</comment>
<comment type="similarity">
    <text evidence="1">Belongs to the UbiJ family.</text>
</comment>
<dbReference type="GO" id="GO:0006744">
    <property type="term" value="P:ubiquinone biosynthetic process"/>
    <property type="evidence" value="ECO:0007669"/>
    <property type="project" value="UniProtKB-UniRule"/>
</dbReference>
<protein>
    <recommendedName>
        <fullName evidence="1">Ubiquinone biosynthesis accessory factor UbiJ</fullName>
    </recommendedName>
</protein>
<evidence type="ECO:0000259" key="3">
    <source>
        <dbReference type="Pfam" id="PF02036"/>
    </source>
</evidence>
<evidence type="ECO:0000313" key="4">
    <source>
        <dbReference type="EMBL" id="QBZ82380.1"/>
    </source>
</evidence>
<organism evidence="4 5">
    <name type="scientific">Hydrogenovibrio crunogenus</name>
    <dbReference type="NCBI Taxonomy" id="39765"/>
    <lineage>
        <taxon>Bacteria</taxon>
        <taxon>Pseudomonadati</taxon>
        <taxon>Pseudomonadota</taxon>
        <taxon>Gammaproteobacteria</taxon>
        <taxon>Thiotrichales</taxon>
        <taxon>Piscirickettsiaceae</taxon>
        <taxon>Hydrogenovibrio</taxon>
    </lineage>
</organism>
<dbReference type="GO" id="GO:0005737">
    <property type="term" value="C:cytoplasm"/>
    <property type="evidence" value="ECO:0007669"/>
    <property type="project" value="UniProtKB-SubCell"/>
</dbReference>
<evidence type="ECO:0000313" key="5">
    <source>
        <dbReference type="Proteomes" id="UP000296201"/>
    </source>
</evidence>
<accession>A0A4P7NXA3</accession>
<sequence length="206" mass="23133">MDTSENSPGLVKTSLSKLFETLLNQAIQLDDQQGQAFAPCDEKVIQLTLTDFAQTFFLIYQIQPDGQGTFSVQNHLMGSPDCHLKFSVNDWIQNQPAYQTSGDETVAEAFIEAVKTLEIDWEEQLSKVTGDLIAFKVGSTVRQGQKSSRDAKQKIGETLKEYLQFEIEVLPTHSQINRFAQNVQQTSQAVDQLAERIQRLQNTSST</sequence>
<dbReference type="UniPathway" id="UPA00232"/>
<dbReference type="Pfam" id="PF02036">
    <property type="entry name" value="SCP2"/>
    <property type="match status" value="1"/>
</dbReference>
<dbReference type="Proteomes" id="UP000296201">
    <property type="component" value="Chromosome"/>
</dbReference>
<dbReference type="HAMAP" id="MF_02215">
    <property type="entry name" value="UbiJ"/>
    <property type="match status" value="1"/>
</dbReference>
<feature type="domain" description="SCP2" evidence="3">
    <location>
        <begin position="23"/>
        <end position="93"/>
    </location>
</feature>
<dbReference type="InterPro" id="IPR038989">
    <property type="entry name" value="UbiJ"/>
</dbReference>
<dbReference type="PANTHER" id="PTHR38693:SF1">
    <property type="entry name" value="UBIQUINONE BIOSYNTHESIS ACCESSORY FACTOR UBIJ"/>
    <property type="match status" value="1"/>
</dbReference>
<dbReference type="AlphaFoldDB" id="A0A4P7NXA3"/>
<proteinExistence type="inferred from homology"/>
<feature type="coiled-coil region" evidence="2">
    <location>
        <begin position="176"/>
        <end position="203"/>
    </location>
</feature>
<keyword evidence="1" id="KW-0831">Ubiquinone biosynthesis</keyword>
<dbReference type="InterPro" id="IPR003033">
    <property type="entry name" value="SCP2_sterol-bd_dom"/>
</dbReference>
<keyword evidence="1" id="KW-0963">Cytoplasm</keyword>
<dbReference type="RefSeq" id="WP_135795093.1">
    <property type="nucleotide sequence ID" value="NZ_CP032096.1"/>
</dbReference>
<name>A0A4P7NXA3_9GAMM</name>
<reference evidence="4 5" key="1">
    <citation type="submission" date="2018-08" db="EMBL/GenBank/DDBJ databases">
        <title>Horizontal acquisition of hydrogen conversion ability and other habitat adaptations in Hydrogenovibrio crunogenus strains.</title>
        <authorList>
            <person name="Gonnella G."/>
            <person name="Adam N."/>
            <person name="Perner M."/>
        </authorList>
    </citation>
    <scope>NUCLEOTIDE SEQUENCE [LARGE SCALE GENOMIC DNA]</scope>
    <source>
        <strain evidence="4 5">SP-41</strain>
    </source>
</reference>
<evidence type="ECO:0000256" key="1">
    <source>
        <dbReference type="HAMAP-Rule" id="MF_02215"/>
    </source>
</evidence>